<gene>
    <name evidence="1" type="ORF">B4099_0907</name>
</gene>
<dbReference type="PANTHER" id="PTHR43745:SF2">
    <property type="entry name" value="NITROREDUCTASE MJ1384-RELATED"/>
    <property type="match status" value="1"/>
</dbReference>
<reference evidence="1 2" key="1">
    <citation type="submission" date="2016-01" db="EMBL/GenBank/DDBJ databases">
        <title>Genome Sequences of Twelve Sporeforming Bacillus Species Isolated from Foods.</title>
        <authorList>
            <person name="Berendsen E.M."/>
            <person name="Wells-Bennik M.H."/>
            <person name="Krawcyk A.O."/>
            <person name="De Jong A."/>
            <person name="Holsappel S."/>
            <person name="Eijlander R.T."/>
            <person name="Kuipers O.P."/>
        </authorList>
    </citation>
    <scope>NUCLEOTIDE SEQUENCE [LARGE SCALE GENOMIC DNA]</scope>
    <source>
        <strain evidence="1 2">B4099</strain>
    </source>
</reference>
<name>A0A150KK14_HEYCO</name>
<accession>A0A150KK14</accession>
<dbReference type="PANTHER" id="PTHR43745">
    <property type="entry name" value="NITROREDUCTASE MJ1384-RELATED"/>
    <property type="match status" value="1"/>
</dbReference>
<evidence type="ECO:0008006" key="3">
    <source>
        <dbReference type="Google" id="ProtNLM"/>
    </source>
</evidence>
<dbReference type="EMBL" id="LQYI01000006">
    <property type="protein sequence ID" value="KYC73562.1"/>
    <property type="molecule type" value="Genomic_DNA"/>
</dbReference>
<organism evidence="1 2">
    <name type="scientific">Heyndrickxia coagulans</name>
    <name type="common">Weizmannia coagulans</name>
    <dbReference type="NCBI Taxonomy" id="1398"/>
    <lineage>
        <taxon>Bacteria</taxon>
        <taxon>Bacillati</taxon>
        <taxon>Bacillota</taxon>
        <taxon>Bacilli</taxon>
        <taxon>Bacillales</taxon>
        <taxon>Bacillaceae</taxon>
        <taxon>Heyndrickxia</taxon>
    </lineage>
</organism>
<dbReference type="Proteomes" id="UP000075304">
    <property type="component" value="Unassembled WGS sequence"/>
</dbReference>
<dbReference type="InterPro" id="IPR000415">
    <property type="entry name" value="Nitroreductase-like"/>
</dbReference>
<evidence type="ECO:0000313" key="2">
    <source>
        <dbReference type="Proteomes" id="UP000075304"/>
    </source>
</evidence>
<dbReference type="PATRIC" id="fig|1398.25.peg.3018"/>
<evidence type="ECO:0000313" key="1">
    <source>
        <dbReference type="EMBL" id="KYC73562.1"/>
    </source>
</evidence>
<comment type="caution">
    <text evidence="1">The sequence shown here is derived from an EMBL/GenBank/DDBJ whole genome shotgun (WGS) entry which is preliminary data.</text>
</comment>
<dbReference type="RefSeq" id="WP_061574146.1">
    <property type="nucleotide sequence ID" value="NZ_JARTKE010000024.1"/>
</dbReference>
<sequence>MNKVISNQSIYWDYKIQGVLDEDLLNEVIKFHQSSSVIRRDTNVYPYNNETLNWLKDAEFTDVLPNIYEDEIPLKVEKMNFQNSVRDFNLDMKISIDELSRVLYKSFGRSADSPSKRYPSAGALYPIIPILFLLEDDRVLGANLSVGAYILDTTSLTLKRYCSWSRDELREFLMVLNPVENRIYSPYLIGYAINMKKAVAKYKRRGYRHALIEIGLMAQCFRESCKEEERIGEFCWSGFDDNALTYNAGLNPRISPIALIQWFGKY</sequence>
<dbReference type="Gene3D" id="3.40.109.10">
    <property type="entry name" value="NADH Oxidase"/>
    <property type="match status" value="1"/>
</dbReference>
<dbReference type="InterPro" id="IPR052544">
    <property type="entry name" value="Bacteriocin_Proc_Enz"/>
</dbReference>
<protein>
    <recommendedName>
        <fullName evidence="3">Nitroreductase domain-containing protein</fullName>
    </recommendedName>
</protein>
<dbReference type="GO" id="GO:0016491">
    <property type="term" value="F:oxidoreductase activity"/>
    <property type="evidence" value="ECO:0007669"/>
    <property type="project" value="InterPro"/>
</dbReference>
<dbReference type="AlphaFoldDB" id="A0A150KK14"/>
<proteinExistence type="predicted"/>